<dbReference type="GO" id="GO:0005886">
    <property type="term" value="C:plasma membrane"/>
    <property type="evidence" value="ECO:0007669"/>
    <property type="project" value="UniProtKB-SubCell"/>
</dbReference>
<feature type="transmembrane region" description="Helical" evidence="7">
    <location>
        <begin position="301"/>
        <end position="319"/>
    </location>
</feature>
<dbReference type="AlphaFoldDB" id="A0A2N5CPW9"/>
<dbReference type="Pfam" id="PF07690">
    <property type="entry name" value="MFS_1"/>
    <property type="match status" value="1"/>
</dbReference>
<dbReference type="PANTHER" id="PTHR23517:SF13">
    <property type="entry name" value="MAJOR FACILITATOR SUPERFAMILY MFS_1"/>
    <property type="match status" value="1"/>
</dbReference>
<sequence>MVVRRCAAPWRPEDGLTCSAADDSPGRSQTAASILLLLAVAAASAGQTAVLAFLPTLVDGGQADLALRIHDVHVASLTAAHPLAALVFAPLWGWLADRIDYRIILRTALVVLALATAPVGAVPLPMLYGLRLLAGLSAAAIIPLALLSTNFAPGGRDEQARRFTWLTAFMFLGDLFGPLLAEASASLFPRTPLLVLALVIAVLALALTTGIVRLPARCAARPEGRRLQAPPRVVTLVLLLVTIVGGGGLAAMHVSLLVTRSEGALSREAIAGMLSLCGLAMLAAQLFHTRVTWLVTAPRRLACLTLALLALSLFLFRFGTTVVEMAGLIAVAGWSSASLRLVTSFWISGPMRPSGVMLGLQHTAASLGQALAPMSLAVVSPHRQAAVVEAIGWLSLGLLALLPAIWRRTATPVHPAGERA</sequence>
<feature type="transmembrane region" description="Helical" evidence="7">
    <location>
        <begin position="74"/>
        <end position="96"/>
    </location>
</feature>
<evidence type="ECO:0000313" key="8">
    <source>
        <dbReference type="EMBL" id="PLR09197.1"/>
    </source>
</evidence>
<feature type="transmembrane region" description="Helical" evidence="7">
    <location>
        <begin position="103"/>
        <end position="122"/>
    </location>
</feature>
<feature type="transmembrane region" description="Helical" evidence="7">
    <location>
        <begin position="128"/>
        <end position="151"/>
    </location>
</feature>
<dbReference type="EMBL" id="PJRQ01000040">
    <property type="protein sequence ID" value="PLR09197.1"/>
    <property type="molecule type" value="Genomic_DNA"/>
</dbReference>
<organism evidence="8 9">
    <name type="scientific">Caulobacter flavus</name>
    <dbReference type="NCBI Taxonomy" id="1679497"/>
    <lineage>
        <taxon>Bacteria</taxon>
        <taxon>Pseudomonadati</taxon>
        <taxon>Pseudomonadota</taxon>
        <taxon>Alphaproteobacteria</taxon>
        <taxon>Caulobacterales</taxon>
        <taxon>Caulobacteraceae</taxon>
        <taxon>Caulobacter</taxon>
    </lineage>
</organism>
<dbReference type="Proteomes" id="UP000234483">
    <property type="component" value="Unassembled WGS sequence"/>
</dbReference>
<proteinExistence type="predicted"/>
<evidence type="ECO:0000256" key="4">
    <source>
        <dbReference type="ARBA" id="ARBA00022692"/>
    </source>
</evidence>
<comment type="subcellular location">
    <subcellularLocation>
        <location evidence="1">Cell membrane</location>
        <topology evidence="1">Multi-pass membrane protein</topology>
    </subcellularLocation>
</comment>
<reference evidence="8 9" key="1">
    <citation type="submission" date="2017-12" db="EMBL/GenBank/DDBJ databases">
        <title>The genome sequence of Caulobacter flavus CGMCC1 15093.</title>
        <authorList>
            <person name="Gao J."/>
            <person name="Mao X."/>
            <person name="Sun J."/>
        </authorList>
    </citation>
    <scope>NUCLEOTIDE SEQUENCE [LARGE SCALE GENOMIC DNA]</scope>
    <source>
        <strain evidence="8 9">CGMCC1 15093</strain>
    </source>
</reference>
<feature type="transmembrane region" description="Helical" evidence="7">
    <location>
        <begin position="34"/>
        <end position="54"/>
    </location>
</feature>
<dbReference type="SUPFAM" id="SSF103473">
    <property type="entry name" value="MFS general substrate transporter"/>
    <property type="match status" value="1"/>
</dbReference>
<feature type="transmembrane region" description="Helical" evidence="7">
    <location>
        <begin position="385"/>
        <end position="406"/>
    </location>
</feature>
<dbReference type="InterPro" id="IPR050171">
    <property type="entry name" value="MFS_Transporters"/>
</dbReference>
<evidence type="ECO:0000256" key="3">
    <source>
        <dbReference type="ARBA" id="ARBA00022475"/>
    </source>
</evidence>
<dbReference type="RefSeq" id="WP_062099701.1">
    <property type="nucleotide sequence ID" value="NZ_PJRQ01000040.1"/>
</dbReference>
<feature type="transmembrane region" description="Helical" evidence="7">
    <location>
        <begin position="163"/>
        <end position="181"/>
    </location>
</feature>
<keyword evidence="3" id="KW-1003">Cell membrane</keyword>
<evidence type="ECO:0000256" key="5">
    <source>
        <dbReference type="ARBA" id="ARBA00022989"/>
    </source>
</evidence>
<dbReference type="PANTHER" id="PTHR23517">
    <property type="entry name" value="RESISTANCE PROTEIN MDTM, PUTATIVE-RELATED-RELATED"/>
    <property type="match status" value="1"/>
</dbReference>
<gene>
    <name evidence="8" type="ORF">CFHF_18845</name>
</gene>
<keyword evidence="2" id="KW-0813">Transport</keyword>
<evidence type="ECO:0000256" key="7">
    <source>
        <dbReference type="SAM" id="Phobius"/>
    </source>
</evidence>
<dbReference type="InterPro" id="IPR036259">
    <property type="entry name" value="MFS_trans_sf"/>
</dbReference>
<dbReference type="InterPro" id="IPR011701">
    <property type="entry name" value="MFS"/>
</dbReference>
<accession>A0A2N5CPW9</accession>
<evidence type="ECO:0000256" key="1">
    <source>
        <dbReference type="ARBA" id="ARBA00004651"/>
    </source>
</evidence>
<dbReference type="GO" id="GO:0022857">
    <property type="term" value="F:transmembrane transporter activity"/>
    <property type="evidence" value="ECO:0007669"/>
    <property type="project" value="InterPro"/>
</dbReference>
<name>A0A2N5CPW9_9CAUL</name>
<evidence type="ECO:0000313" key="9">
    <source>
        <dbReference type="Proteomes" id="UP000234483"/>
    </source>
</evidence>
<keyword evidence="6 7" id="KW-0472">Membrane</keyword>
<feature type="transmembrane region" description="Helical" evidence="7">
    <location>
        <begin position="193"/>
        <end position="212"/>
    </location>
</feature>
<evidence type="ECO:0000256" key="2">
    <source>
        <dbReference type="ARBA" id="ARBA00022448"/>
    </source>
</evidence>
<keyword evidence="5 7" id="KW-1133">Transmembrane helix</keyword>
<evidence type="ECO:0000256" key="6">
    <source>
        <dbReference type="ARBA" id="ARBA00023136"/>
    </source>
</evidence>
<feature type="transmembrane region" description="Helical" evidence="7">
    <location>
        <begin position="233"/>
        <end position="258"/>
    </location>
</feature>
<comment type="caution">
    <text evidence="8">The sequence shown here is derived from an EMBL/GenBank/DDBJ whole genome shotgun (WGS) entry which is preliminary data.</text>
</comment>
<feature type="transmembrane region" description="Helical" evidence="7">
    <location>
        <begin position="270"/>
        <end position="289"/>
    </location>
</feature>
<keyword evidence="4 7" id="KW-0812">Transmembrane</keyword>
<dbReference type="Gene3D" id="1.20.1250.20">
    <property type="entry name" value="MFS general substrate transporter like domains"/>
    <property type="match status" value="1"/>
</dbReference>
<protein>
    <submittedName>
        <fullName evidence="8">MFS transporter</fullName>
    </submittedName>
</protein>